<protein>
    <submittedName>
        <fullName evidence="2">4253_t:CDS:1</fullName>
    </submittedName>
</protein>
<dbReference type="Proteomes" id="UP000789570">
    <property type="component" value="Unassembled WGS sequence"/>
</dbReference>
<evidence type="ECO:0000256" key="1">
    <source>
        <dbReference type="SAM" id="MobiDB-lite"/>
    </source>
</evidence>
<sequence length="88" mass="10553">MGYSNNAMSAMLRKCKSKENETPDKRENCCTRDRENKIKKKASETAEQCKTRLNRENKRKQTADKRLNRQEQEKVMQRFVFVNPLYSY</sequence>
<comment type="caution">
    <text evidence="2">The sequence shown here is derived from an EMBL/GenBank/DDBJ whole genome shotgun (WGS) entry which is preliminary data.</text>
</comment>
<dbReference type="EMBL" id="CAJVPQ010000633">
    <property type="protein sequence ID" value="CAG8498180.1"/>
    <property type="molecule type" value="Genomic_DNA"/>
</dbReference>
<name>A0A9N9EY38_9GLOM</name>
<dbReference type="OrthoDB" id="2437168at2759"/>
<gene>
    <name evidence="2" type="ORF">FCALED_LOCUS3565</name>
</gene>
<feature type="region of interest" description="Disordered" evidence="1">
    <location>
        <begin position="1"/>
        <end position="27"/>
    </location>
</feature>
<evidence type="ECO:0000313" key="2">
    <source>
        <dbReference type="EMBL" id="CAG8498180.1"/>
    </source>
</evidence>
<keyword evidence="3" id="KW-1185">Reference proteome</keyword>
<evidence type="ECO:0000313" key="3">
    <source>
        <dbReference type="Proteomes" id="UP000789570"/>
    </source>
</evidence>
<organism evidence="2 3">
    <name type="scientific">Funneliformis caledonium</name>
    <dbReference type="NCBI Taxonomy" id="1117310"/>
    <lineage>
        <taxon>Eukaryota</taxon>
        <taxon>Fungi</taxon>
        <taxon>Fungi incertae sedis</taxon>
        <taxon>Mucoromycota</taxon>
        <taxon>Glomeromycotina</taxon>
        <taxon>Glomeromycetes</taxon>
        <taxon>Glomerales</taxon>
        <taxon>Glomeraceae</taxon>
        <taxon>Funneliformis</taxon>
    </lineage>
</organism>
<reference evidence="2" key="1">
    <citation type="submission" date="2021-06" db="EMBL/GenBank/DDBJ databases">
        <authorList>
            <person name="Kallberg Y."/>
            <person name="Tangrot J."/>
            <person name="Rosling A."/>
        </authorList>
    </citation>
    <scope>NUCLEOTIDE SEQUENCE</scope>
    <source>
        <strain evidence="2">UK204</strain>
    </source>
</reference>
<feature type="compositionally biased region" description="Basic and acidic residues" evidence="1">
    <location>
        <begin position="17"/>
        <end position="27"/>
    </location>
</feature>
<dbReference type="AlphaFoldDB" id="A0A9N9EY38"/>
<proteinExistence type="predicted"/>
<feature type="region of interest" description="Disordered" evidence="1">
    <location>
        <begin position="40"/>
        <end position="70"/>
    </location>
</feature>
<accession>A0A9N9EY38</accession>